<dbReference type="Proteomes" id="UP001465755">
    <property type="component" value="Unassembled WGS sequence"/>
</dbReference>
<name>A0AAW1NQ93_9CHLO</name>
<accession>A0AAW1NQ93</accession>
<comment type="caution">
    <text evidence="1">The sequence shown here is derived from an EMBL/GenBank/DDBJ whole genome shotgun (WGS) entry which is preliminary data.</text>
</comment>
<dbReference type="EMBL" id="JALJOQ010000195">
    <property type="protein sequence ID" value="KAK9790310.1"/>
    <property type="molecule type" value="Genomic_DNA"/>
</dbReference>
<evidence type="ECO:0000313" key="2">
    <source>
        <dbReference type="Proteomes" id="UP001465755"/>
    </source>
</evidence>
<reference evidence="1 2" key="1">
    <citation type="journal article" date="2024" name="Nat. Commun.">
        <title>Phylogenomics reveals the evolutionary origins of lichenization in chlorophyte algae.</title>
        <authorList>
            <person name="Puginier C."/>
            <person name="Libourel C."/>
            <person name="Otte J."/>
            <person name="Skaloud P."/>
            <person name="Haon M."/>
            <person name="Grisel S."/>
            <person name="Petersen M."/>
            <person name="Berrin J.G."/>
            <person name="Delaux P.M."/>
            <person name="Dal Grande F."/>
            <person name="Keller J."/>
        </authorList>
    </citation>
    <scope>NUCLEOTIDE SEQUENCE [LARGE SCALE GENOMIC DNA]</scope>
    <source>
        <strain evidence="1 2">SAG 2036</strain>
    </source>
</reference>
<keyword evidence="2" id="KW-1185">Reference proteome</keyword>
<evidence type="ECO:0000313" key="1">
    <source>
        <dbReference type="EMBL" id="KAK9790310.1"/>
    </source>
</evidence>
<sequence length="100" mass="10997">MLPPASIQLQISTNEYQRSGVAQKPIEMRRHAGHCWPSHPQLFNVSTAATASARQDRATFRPALTMLPKRSVALRSSLSPLLHGSCSGACRSAFRRPFVP</sequence>
<organism evidence="1 2">
    <name type="scientific">Symbiochloris irregularis</name>
    <dbReference type="NCBI Taxonomy" id="706552"/>
    <lineage>
        <taxon>Eukaryota</taxon>
        <taxon>Viridiplantae</taxon>
        <taxon>Chlorophyta</taxon>
        <taxon>core chlorophytes</taxon>
        <taxon>Trebouxiophyceae</taxon>
        <taxon>Trebouxiales</taxon>
        <taxon>Trebouxiaceae</taxon>
        <taxon>Symbiochloris</taxon>
    </lineage>
</organism>
<protein>
    <submittedName>
        <fullName evidence="1">Uncharacterized protein</fullName>
    </submittedName>
</protein>
<gene>
    <name evidence="1" type="ORF">WJX73_000789</name>
</gene>
<dbReference type="AlphaFoldDB" id="A0AAW1NQ93"/>
<proteinExistence type="predicted"/>